<accession>A2I5E8</accession>
<protein>
    <submittedName>
        <fullName evidence="3">Uncharacterized protein</fullName>
    </submittedName>
</protein>
<feature type="region of interest" description="Disordered" evidence="2">
    <location>
        <begin position="1"/>
        <end position="23"/>
    </location>
</feature>
<reference evidence="3" key="2">
    <citation type="journal article" date="2009" name="Int J Plant Genomics">
        <title>A Nest of LTR Retrotransposons Adjacent the Disease Resistance-Priming Gene NPR1 in Beta vulgaris L. U.S. Hybrid H20.</title>
        <authorList>
            <person name="Kuykendall D."/>
            <person name="Shao J."/>
            <person name="Trimmer K."/>
        </authorList>
    </citation>
    <scope>NUCLEOTIDE SEQUENCE</scope>
</reference>
<evidence type="ECO:0000256" key="2">
    <source>
        <dbReference type="SAM" id="MobiDB-lite"/>
    </source>
</evidence>
<feature type="coiled-coil region" evidence="1">
    <location>
        <begin position="54"/>
        <end position="110"/>
    </location>
</feature>
<proteinExistence type="predicted"/>
<feature type="compositionally biased region" description="Polar residues" evidence="2">
    <location>
        <begin position="1"/>
        <end position="10"/>
    </location>
</feature>
<feature type="region of interest" description="Disordered" evidence="2">
    <location>
        <begin position="172"/>
        <end position="202"/>
    </location>
</feature>
<organism evidence="3">
    <name type="scientific">Beta vulgaris</name>
    <name type="common">Sugar beet</name>
    <dbReference type="NCBI Taxonomy" id="161934"/>
    <lineage>
        <taxon>Eukaryota</taxon>
        <taxon>Viridiplantae</taxon>
        <taxon>Streptophyta</taxon>
        <taxon>Embryophyta</taxon>
        <taxon>Tracheophyta</taxon>
        <taxon>Spermatophyta</taxon>
        <taxon>Magnoliopsida</taxon>
        <taxon>eudicotyledons</taxon>
        <taxon>Gunneridae</taxon>
        <taxon>Pentapetalae</taxon>
        <taxon>Caryophyllales</taxon>
        <taxon>Chenopodiaceae</taxon>
        <taxon>Betoideae</taxon>
        <taxon>Beta</taxon>
    </lineage>
</organism>
<evidence type="ECO:0000313" key="3">
    <source>
        <dbReference type="EMBL" id="ABM55242.1"/>
    </source>
</evidence>
<dbReference type="AlphaFoldDB" id="A2I5E8"/>
<keyword evidence="1" id="KW-0175">Coiled coil</keyword>
<dbReference type="EMBL" id="EF101866">
    <property type="protein sequence ID" value="ABM55242.1"/>
    <property type="molecule type" value="Genomic_DNA"/>
</dbReference>
<sequence length="222" mass="24513">MSQRGKQNISDAEGDPSITEADTGKIEEYVPAILEEVKEAVPKFIEEVVRHANIENLAKEMTTANAIVESKEEEFKESTPVTDEKKPEILSKLLEVADKAKDELLEKAKEGGLEEVYKVIMPKEKAASPVDQPLDDDKVVLQERSVDNIIDEVKGPSLGQRIQDEVAAITGVVMAQAPPPEKEESSQGENKEKDEKEEDNCVASLAQGLQKVCAQWSNKKED</sequence>
<reference evidence="3" key="1">
    <citation type="submission" date="2006-11" db="EMBL/GenBank/DDBJ databases">
        <authorList>
            <person name="Kuykendall L.D."/>
            <person name="Shao J."/>
            <person name="Murphy T."/>
        </authorList>
    </citation>
    <scope>NUCLEOTIDE SEQUENCE</scope>
</reference>
<name>A2I5E8_BETVU</name>
<feature type="compositionally biased region" description="Basic and acidic residues" evidence="2">
    <location>
        <begin position="180"/>
        <end position="194"/>
    </location>
</feature>
<evidence type="ECO:0000256" key="1">
    <source>
        <dbReference type="SAM" id="Coils"/>
    </source>
</evidence>